<proteinExistence type="predicted"/>
<protein>
    <recommendedName>
        <fullName evidence="3">DUF2267 domain-containing protein</fullName>
    </recommendedName>
</protein>
<gene>
    <name evidence="1" type="ORF">A6302_00788</name>
</gene>
<accession>A0A1E3H7V2</accession>
<keyword evidence="2" id="KW-1185">Reference proteome</keyword>
<name>A0A1E3H7V2_9HYPH</name>
<evidence type="ECO:0008006" key="3">
    <source>
        <dbReference type="Google" id="ProtNLM"/>
    </source>
</evidence>
<dbReference type="EMBL" id="MCRJ01000012">
    <property type="protein sequence ID" value="ODN71856.1"/>
    <property type="molecule type" value="Genomic_DNA"/>
</dbReference>
<reference evidence="1 2" key="1">
    <citation type="submission" date="2016-07" db="EMBL/GenBank/DDBJ databases">
        <title>Draft Genome Sequence of Methylobrevis pamukkalensis PK2.</title>
        <authorList>
            <person name="Vasilenko O.V."/>
            <person name="Doronina N.V."/>
            <person name="Shmareva M.N."/>
            <person name="Tarlachkov S.V."/>
            <person name="Mustakhimov I."/>
            <person name="Trotsenko Y.A."/>
        </authorList>
    </citation>
    <scope>NUCLEOTIDE SEQUENCE [LARGE SCALE GENOMIC DNA]</scope>
    <source>
        <strain evidence="1 2">PK2</strain>
    </source>
</reference>
<dbReference type="AlphaFoldDB" id="A0A1E3H7V2"/>
<dbReference type="RefSeq" id="WP_069305881.1">
    <property type="nucleotide sequence ID" value="NZ_MCRJ01000012.1"/>
</dbReference>
<organism evidence="1 2">
    <name type="scientific">Methylobrevis pamukkalensis</name>
    <dbReference type="NCBI Taxonomy" id="1439726"/>
    <lineage>
        <taxon>Bacteria</taxon>
        <taxon>Pseudomonadati</taxon>
        <taxon>Pseudomonadota</taxon>
        <taxon>Alphaproteobacteria</taxon>
        <taxon>Hyphomicrobiales</taxon>
        <taxon>Pleomorphomonadaceae</taxon>
        <taxon>Methylobrevis</taxon>
    </lineage>
</organism>
<dbReference type="OrthoDB" id="7907231at2"/>
<sequence>MHELVRRVSENIGISTDTADTALRIVLNFLDRDGPSDKVHELAEKLGLTDFLSAAPSGGGGLFAGLGGLVGGGAMAAFTQLSSAGLDMGEIQGLTREFVDYAREHAGSDLVDDIVGAIPGLEQFV</sequence>
<comment type="caution">
    <text evidence="1">The sequence shown here is derived from an EMBL/GenBank/DDBJ whole genome shotgun (WGS) entry which is preliminary data.</text>
</comment>
<dbReference type="Proteomes" id="UP000094622">
    <property type="component" value="Unassembled WGS sequence"/>
</dbReference>
<evidence type="ECO:0000313" key="2">
    <source>
        <dbReference type="Proteomes" id="UP000094622"/>
    </source>
</evidence>
<evidence type="ECO:0000313" key="1">
    <source>
        <dbReference type="EMBL" id="ODN71856.1"/>
    </source>
</evidence>